<sequence>MGFMDNVKGIVDKGRQFAAENPEKVNQVVDKIGDVADSKTGGKFAGQVDSAQGAVKKALGTD</sequence>
<protein>
    <recommendedName>
        <fullName evidence="3">Antitoxin Rv0909/MT0933</fullName>
    </recommendedName>
</protein>
<dbReference type="Pfam" id="PF14013">
    <property type="entry name" value="MT0933_antitox"/>
    <property type="match status" value="1"/>
</dbReference>
<dbReference type="AlphaFoldDB" id="A0A2X4TUZ4"/>
<gene>
    <name evidence="1" type="ORF">NCTC10994_01760</name>
</gene>
<dbReference type="Proteomes" id="UP000249091">
    <property type="component" value="Chromosome 1"/>
</dbReference>
<accession>A0A2X4TUZ4</accession>
<keyword evidence="2" id="KW-1185">Reference proteome</keyword>
<reference evidence="1 2" key="1">
    <citation type="submission" date="2018-06" db="EMBL/GenBank/DDBJ databases">
        <authorList>
            <consortium name="Pathogen Informatics"/>
            <person name="Doyle S."/>
        </authorList>
    </citation>
    <scope>NUCLEOTIDE SEQUENCE [LARGE SCALE GENOMIC DNA]</scope>
    <source>
        <strain evidence="1 2">NCTC10994</strain>
    </source>
</reference>
<dbReference type="STRING" id="1219011.GCA_001895045_02853"/>
<evidence type="ECO:0008006" key="3">
    <source>
        <dbReference type="Google" id="ProtNLM"/>
    </source>
</evidence>
<dbReference type="InterPro" id="IPR028037">
    <property type="entry name" value="Antitoxin_Rv0909/MT0933"/>
</dbReference>
<dbReference type="KEGG" id="rcr:NCTC10994_01760"/>
<proteinExistence type="predicted"/>
<name>A0A2X4TUZ4_9NOCA</name>
<dbReference type="EMBL" id="LS483468">
    <property type="protein sequence ID" value="SQI30821.1"/>
    <property type="molecule type" value="Genomic_DNA"/>
</dbReference>
<organism evidence="1 2">
    <name type="scientific">Rhodococcus coprophilus</name>
    <dbReference type="NCBI Taxonomy" id="38310"/>
    <lineage>
        <taxon>Bacteria</taxon>
        <taxon>Bacillati</taxon>
        <taxon>Actinomycetota</taxon>
        <taxon>Actinomycetes</taxon>
        <taxon>Mycobacteriales</taxon>
        <taxon>Nocardiaceae</taxon>
        <taxon>Rhodococcus</taxon>
    </lineage>
</organism>
<evidence type="ECO:0000313" key="2">
    <source>
        <dbReference type="Proteomes" id="UP000249091"/>
    </source>
</evidence>
<evidence type="ECO:0000313" key="1">
    <source>
        <dbReference type="EMBL" id="SQI30821.1"/>
    </source>
</evidence>